<evidence type="ECO:0000256" key="7">
    <source>
        <dbReference type="ARBA" id="ARBA00023136"/>
    </source>
</evidence>
<evidence type="ECO:0000256" key="2">
    <source>
        <dbReference type="ARBA" id="ARBA00009749"/>
    </source>
</evidence>
<organism evidence="11 12">
    <name type="scientific">Eubacterium cellulosolvens (strain ATCC 43171 / JCM 9499 / 6)</name>
    <name type="common">Cillobacterium cellulosolvens</name>
    <dbReference type="NCBI Taxonomy" id="633697"/>
    <lineage>
        <taxon>Bacteria</taxon>
        <taxon>Bacillati</taxon>
        <taxon>Bacillota</taxon>
        <taxon>Clostridia</taxon>
        <taxon>Eubacteriales</taxon>
        <taxon>Eubacteriaceae</taxon>
        <taxon>Eubacterium</taxon>
    </lineage>
</organism>
<evidence type="ECO:0000256" key="1">
    <source>
        <dbReference type="ARBA" id="ARBA00004141"/>
    </source>
</evidence>
<feature type="domain" description="CBS" evidence="10">
    <location>
        <begin position="202"/>
        <end position="258"/>
    </location>
</feature>
<gene>
    <name evidence="11" type="ORF">EubceDRAFT1_2101</name>
</gene>
<feature type="transmembrane region" description="Helical" evidence="9">
    <location>
        <begin position="358"/>
        <end position="380"/>
    </location>
</feature>
<dbReference type="Pfam" id="PF00571">
    <property type="entry name" value="CBS"/>
    <property type="match status" value="1"/>
</dbReference>
<dbReference type="InterPro" id="IPR046342">
    <property type="entry name" value="CBS_dom_sf"/>
</dbReference>
<dbReference type="GO" id="GO:0046872">
    <property type="term" value="F:metal ion binding"/>
    <property type="evidence" value="ECO:0007669"/>
    <property type="project" value="UniProtKB-KW"/>
</dbReference>
<keyword evidence="8" id="KW-0129">CBS domain</keyword>
<dbReference type="SMART" id="SM00116">
    <property type="entry name" value="CBS"/>
    <property type="match status" value="1"/>
</dbReference>
<evidence type="ECO:0000313" key="11">
    <source>
        <dbReference type="EMBL" id="EIM57861.1"/>
    </source>
</evidence>
<dbReference type="InterPro" id="IPR006668">
    <property type="entry name" value="Mg_transptr_MgtE_intracell_dom"/>
</dbReference>
<evidence type="ECO:0000256" key="8">
    <source>
        <dbReference type="PROSITE-ProRule" id="PRU00703"/>
    </source>
</evidence>
<accession>I5AVN8</accession>
<keyword evidence="4 9" id="KW-0812">Transmembrane</keyword>
<feature type="transmembrane region" description="Helical" evidence="9">
    <location>
        <begin position="423"/>
        <end position="450"/>
    </location>
</feature>
<dbReference type="PANTHER" id="PTHR43773:SF1">
    <property type="entry name" value="MAGNESIUM TRANSPORTER MGTE"/>
    <property type="match status" value="1"/>
</dbReference>
<dbReference type="InterPro" id="IPR006667">
    <property type="entry name" value="SLC41_membr_dom"/>
</dbReference>
<dbReference type="STRING" id="633697.EubceDRAFT1_2101"/>
<dbReference type="InterPro" id="IPR006669">
    <property type="entry name" value="MgtE_transporter"/>
</dbReference>
<protein>
    <recommendedName>
        <fullName evidence="9">Magnesium transporter MgtE</fullName>
    </recommendedName>
</protein>
<dbReference type="Gene3D" id="3.10.580.10">
    <property type="entry name" value="CBS-domain"/>
    <property type="match status" value="1"/>
</dbReference>
<evidence type="ECO:0000313" key="12">
    <source>
        <dbReference type="Proteomes" id="UP000005753"/>
    </source>
</evidence>
<feature type="transmembrane region" description="Helical" evidence="9">
    <location>
        <begin position="311"/>
        <end position="337"/>
    </location>
</feature>
<sequence>MEKFKNKDLEELRALIEERDHEKLSTFIGLFQPIDFAEMVSELDDTETAGLCALLEEDELASLMEQAGDKERIRIAKTLNDERLLSAMEYMQKDDIVDMLGDFPIGRRKQVIRLMKNSDRQIITNLLQYPEDSAGGLMTTDYIALREDFTVYDGLVKIREISPKTEMIETIYVINSARQLIGCIDLRKLLTAKRDTVIGTIMEDQVISVLPETDQEEAAHLVSRYDLNAIPVVSSSKQILGIITVDDVIDVIVEEYDEDMLQMAGVNAEENLESTWKESLRMRLPWLIVNLATAFLASFTVSLFQDTISKVVALSAVMTIISGMGGNAGTQTMSILVRALSQQDISWKDALRPLGKELVVGILNGAACGVVTSVVVYFMYHNIFLSLIVIMAMIGNLIVSAFFGFLVPVVLKKLHADPAVASSIFVTTATDVLGFFIFLGLASLFLPYIAAA</sequence>
<dbReference type="Pfam" id="PF01769">
    <property type="entry name" value="MgtE"/>
    <property type="match status" value="1"/>
</dbReference>
<keyword evidence="9" id="KW-1003">Cell membrane</keyword>
<dbReference type="SUPFAM" id="SSF54631">
    <property type="entry name" value="CBS-domain pair"/>
    <property type="match status" value="1"/>
</dbReference>
<dbReference type="Pfam" id="PF03448">
    <property type="entry name" value="MgtE_N"/>
    <property type="match status" value="1"/>
</dbReference>
<evidence type="ECO:0000256" key="6">
    <source>
        <dbReference type="ARBA" id="ARBA00022989"/>
    </source>
</evidence>
<evidence type="ECO:0000256" key="9">
    <source>
        <dbReference type="RuleBase" id="RU362011"/>
    </source>
</evidence>
<dbReference type="Gene3D" id="1.10.357.20">
    <property type="entry name" value="SLC41 divalent cation transporters, integral membrane domain"/>
    <property type="match status" value="1"/>
</dbReference>
<dbReference type="eggNOG" id="COG2239">
    <property type="taxonomic scope" value="Bacteria"/>
</dbReference>
<comment type="function">
    <text evidence="9">Acts as a magnesium transporter.</text>
</comment>
<dbReference type="PANTHER" id="PTHR43773">
    <property type="entry name" value="MAGNESIUM TRANSPORTER MGTE"/>
    <property type="match status" value="1"/>
</dbReference>
<feature type="transmembrane region" description="Helical" evidence="9">
    <location>
        <begin position="284"/>
        <end position="305"/>
    </location>
</feature>
<evidence type="ECO:0000256" key="3">
    <source>
        <dbReference type="ARBA" id="ARBA00022448"/>
    </source>
</evidence>
<evidence type="ECO:0000259" key="10">
    <source>
        <dbReference type="PROSITE" id="PS51371"/>
    </source>
</evidence>
<dbReference type="SMART" id="SM00924">
    <property type="entry name" value="MgtE_N"/>
    <property type="match status" value="1"/>
</dbReference>
<dbReference type="InterPro" id="IPR000644">
    <property type="entry name" value="CBS_dom"/>
</dbReference>
<dbReference type="NCBIfam" id="TIGR00400">
    <property type="entry name" value="mgtE"/>
    <property type="match status" value="1"/>
</dbReference>
<dbReference type="PROSITE" id="PS51371">
    <property type="entry name" value="CBS"/>
    <property type="match status" value="1"/>
</dbReference>
<keyword evidence="9" id="KW-0479">Metal-binding</keyword>
<dbReference type="HOGENOM" id="CLU_037408_1_1_9"/>
<dbReference type="Gene3D" id="1.25.60.10">
    <property type="entry name" value="MgtE N-terminal domain-like"/>
    <property type="match status" value="1"/>
</dbReference>
<dbReference type="CDD" id="cd04606">
    <property type="entry name" value="CBS_pair_Mg_transporter"/>
    <property type="match status" value="1"/>
</dbReference>
<keyword evidence="12" id="KW-1185">Reference proteome</keyword>
<evidence type="ECO:0000256" key="5">
    <source>
        <dbReference type="ARBA" id="ARBA00022842"/>
    </source>
</evidence>
<dbReference type="AlphaFoldDB" id="I5AVN8"/>
<keyword evidence="3 9" id="KW-0813">Transport</keyword>
<dbReference type="SUPFAM" id="SSF161093">
    <property type="entry name" value="MgtE membrane domain-like"/>
    <property type="match status" value="1"/>
</dbReference>
<keyword evidence="5 9" id="KW-0460">Magnesium</keyword>
<comment type="similarity">
    <text evidence="2 9">Belongs to the SLC41A transporter family.</text>
</comment>
<keyword evidence="6 9" id="KW-1133">Transmembrane helix</keyword>
<keyword evidence="7 9" id="KW-0472">Membrane</keyword>
<dbReference type="EMBL" id="CM001487">
    <property type="protein sequence ID" value="EIM57861.1"/>
    <property type="molecule type" value="Genomic_DNA"/>
</dbReference>
<dbReference type="InterPro" id="IPR036739">
    <property type="entry name" value="SLC41_membr_dom_sf"/>
</dbReference>
<name>I5AVN8_EUBC6</name>
<comment type="subunit">
    <text evidence="9">Homodimer.</text>
</comment>
<dbReference type="GO" id="GO:0005886">
    <property type="term" value="C:plasma membrane"/>
    <property type="evidence" value="ECO:0007669"/>
    <property type="project" value="UniProtKB-SubCell"/>
</dbReference>
<dbReference type="GO" id="GO:0015095">
    <property type="term" value="F:magnesium ion transmembrane transporter activity"/>
    <property type="evidence" value="ECO:0007669"/>
    <property type="project" value="UniProtKB-UniRule"/>
</dbReference>
<reference evidence="11 12" key="1">
    <citation type="submission" date="2010-08" db="EMBL/GenBank/DDBJ databases">
        <authorList>
            <consortium name="US DOE Joint Genome Institute (JGI-PGF)"/>
            <person name="Lucas S."/>
            <person name="Copeland A."/>
            <person name="Lapidus A."/>
            <person name="Cheng J.-F."/>
            <person name="Bruce D."/>
            <person name="Goodwin L."/>
            <person name="Pitluck S."/>
            <person name="Land M.L."/>
            <person name="Hauser L."/>
            <person name="Chang Y.-J."/>
            <person name="Anderson I.J."/>
            <person name="Johnson E."/>
            <person name="Mulhopadhyay B."/>
            <person name="Kyrpides N."/>
            <person name="Woyke T.J."/>
        </authorList>
    </citation>
    <scope>NUCLEOTIDE SEQUENCE [LARGE SCALE GENOMIC DNA]</scope>
    <source>
        <strain evidence="11 12">6</strain>
    </source>
</reference>
<reference evidence="11 12" key="2">
    <citation type="submission" date="2012-02" db="EMBL/GenBank/DDBJ databases">
        <title>Improved High-Quality Draft sequence of Eubacterium cellulosolvens 6.</title>
        <authorList>
            <consortium name="US DOE Joint Genome Institute"/>
            <person name="Lucas S."/>
            <person name="Han J."/>
            <person name="Lapidus A."/>
            <person name="Cheng J.-F."/>
            <person name="Goodwin L."/>
            <person name="Pitluck S."/>
            <person name="Peters L."/>
            <person name="Mikhailova N."/>
            <person name="Gu W."/>
            <person name="Detter J.C."/>
            <person name="Han C."/>
            <person name="Tapia R."/>
            <person name="Land M."/>
            <person name="Hauser L."/>
            <person name="Kyrpides N."/>
            <person name="Ivanova N."/>
            <person name="Pagani I."/>
            <person name="Johnson E."/>
            <person name="Mukhopadhyay B."/>
            <person name="Anderson I."/>
            <person name="Woyke T."/>
        </authorList>
    </citation>
    <scope>NUCLEOTIDE SEQUENCE [LARGE SCALE GENOMIC DNA]</scope>
    <source>
        <strain evidence="11 12">6</strain>
    </source>
</reference>
<comment type="subcellular location">
    <subcellularLocation>
        <location evidence="9">Cell membrane</location>
        <topology evidence="9">Multi-pass membrane protein</topology>
    </subcellularLocation>
    <subcellularLocation>
        <location evidence="1">Membrane</location>
        <topology evidence="1">Multi-pass membrane protein</topology>
    </subcellularLocation>
</comment>
<dbReference type="SUPFAM" id="SSF158791">
    <property type="entry name" value="MgtE N-terminal domain-like"/>
    <property type="match status" value="1"/>
</dbReference>
<dbReference type="Proteomes" id="UP000005753">
    <property type="component" value="Chromosome"/>
</dbReference>
<dbReference type="InterPro" id="IPR038076">
    <property type="entry name" value="MgtE_N_sf"/>
</dbReference>
<proteinExistence type="inferred from homology"/>
<evidence type="ECO:0000256" key="4">
    <source>
        <dbReference type="ARBA" id="ARBA00022692"/>
    </source>
</evidence>
<dbReference type="OrthoDB" id="9790355at2"/>
<feature type="transmembrane region" description="Helical" evidence="9">
    <location>
        <begin position="386"/>
        <end position="411"/>
    </location>
</feature>